<feature type="transmembrane region" description="Helical" evidence="9">
    <location>
        <begin position="243"/>
        <end position="259"/>
    </location>
</feature>
<keyword evidence="6 9" id="KW-1133">Transmembrane helix</keyword>
<evidence type="ECO:0000256" key="5">
    <source>
        <dbReference type="ARBA" id="ARBA00022970"/>
    </source>
</evidence>
<dbReference type="CDD" id="cd06582">
    <property type="entry name" value="TM_PBP1_LivH_like"/>
    <property type="match status" value="1"/>
</dbReference>
<name>A0A537JI73_9BACT</name>
<comment type="caution">
    <text evidence="10">The sequence shown here is derived from an EMBL/GenBank/DDBJ whole genome shotgun (WGS) entry which is preliminary data.</text>
</comment>
<dbReference type="PANTHER" id="PTHR11795">
    <property type="entry name" value="BRANCHED-CHAIN AMINO ACID TRANSPORT SYSTEM PERMEASE PROTEIN LIVH"/>
    <property type="match status" value="1"/>
</dbReference>
<evidence type="ECO:0000256" key="6">
    <source>
        <dbReference type="ARBA" id="ARBA00022989"/>
    </source>
</evidence>
<comment type="subcellular location">
    <subcellularLocation>
        <location evidence="1">Cell membrane</location>
        <topology evidence="1">Multi-pass membrane protein</topology>
    </subcellularLocation>
</comment>
<reference evidence="10 11" key="1">
    <citation type="journal article" date="2019" name="Nat. Microbiol.">
        <title>Mediterranean grassland soil C-N compound turnover is dependent on rainfall and depth, and is mediated by genomically divergent microorganisms.</title>
        <authorList>
            <person name="Diamond S."/>
            <person name="Andeer P.F."/>
            <person name="Li Z."/>
            <person name="Crits-Christoph A."/>
            <person name="Burstein D."/>
            <person name="Anantharaman K."/>
            <person name="Lane K.R."/>
            <person name="Thomas B.C."/>
            <person name="Pan C."/>
            <person name="Northen T.R."/>
            <person name="Banfield J.F."/>
        </authorList>
    </citation>
    <scope>NUCLEOTIDE SEQUENCE [LARGE SCALE GENOMIC DNA]</scope>
    <source>
        <strain evidence="10">NP_7</strain>
    </source>
</reference>
<dbReference type="Pfam" id="PF02653">
    <property type="entry name" value="BPD_transp_2"/>
    <property type="match status" value="1"/>
</dbReference>
<feature type="transmembrane region" description="Helical" evidence="9">
    <location>
        <begin position="203"/>
        <end position="231"/>
    </location>
</feature>
<dbReference type="InterPro" id="IPR052157">
    <property type="entry name" value="BCAA_transport_permease"/>
</dbReference>
<keyword evidence="2" id="KW-0813">Transport</keyword>
<evidence type="ECO:0000256" key="7">
    <source>
        <dbReference type="ARBA" id="ARBA00023136"/>
    </source>
</evidence>
<gene>
    <name evidence="10" type="ORF">E6H04_04120</name>
</gene>
<dbReference type="GO" id="GO:0022857">
    <property type="term" value="F:transmembrane transporter activity"/>
    <property type="evidence" value="ECO:0007669"/>
    <property type="project" value="InterPro"/>
</dbReference>
<evidence type="ECO:0000313" key="11">
    <source>
        <dbReference type="Proteomes" id="UP000320048"/>
    </source>
</evidence>
<keyword evidence="5" id="KW-0029">Amino-acid transport</keyword>
<keyword evidence="7 9" id="KW-0472">Membrane</keyword>
<accession>A0A537JI73</accession>
<evidence type="ECO:0000256" key="4">
    <source>
        <dbReference type="ARBA" id="ARBA00022692"/>
    </source>
</evidence>
<keyword evidence="4 9" id="KW-0812">Transmembrane</keyword>
<organism evidence="10 11">
    <name type="scientific">Candidatus Segetimicrobium genomatis</name>
    <dbReference type="NCBI Taxonomy" id="2569760"/>
    <lineage>
        <taxon>Bacteria</taxon>
        <taxon>Bacillati</taxon>
        <taxon>Candidatus Sysuimicrobiota</taxon>
        <taxon>Candidatus Sysuimicrobiia</taxon>
        <taxon>Candidatus Sysuimicrobiales</taxon>
        <taxon>Candidatus Segetimicrobiaceae</taxon>
        <taxon>Candidatus Segetimicrobium</taxon>
    </lineage>
</organism>
<feature type="transmembrane region" description="Helical" evidence="9">
    <location>
        <begin position="165"/>
        <end position="191"/>
    </location>
</feature>
<evidence type="ECO:0000313" key="10">
    <source>
        <dbReference type="EMBL" id="TMI82816.1"/>
    </source>
</evidence>
<dbReference type="InterPro" id="IPR001851">
    <property type="entry name" value="ABC_transp_permease"/>
</dbReference>
<evidence type="ECO:0000256" key="2">
    <source>
        <dbReference type="ARBA" id="ARBA00022448"/>
    </source>
</evidence>
<feature type="transmembrane region" description="Helical" evidence="9">
    <location>
        <begin position="20"/>
        <end position="37"/>
    </location>
</feature>
<dbReference type="Proteomes" id="UP000320048">
    <property type="component" value="Unassembled WGS sequence"/>
</dbReference>
<dbReference type="GO" id="GO:0005886">
    <property type="term" value="C:plasma membrane"/>
    <property type="evidence" value="ECO:0007669"/>
    <property type="project" value="UniProtKB-SubCell"/>
</dbReference>
<comment type="similarity">
    <text evidence="8">Belongs to the binding-protein-dependent transport system permease family. LivHM subfamily.</text>
</comment>
<feature type="transmembrane region" description="Helical" evidence="9">
    <location>
        <begin position="74"/>
        <end position="96"/>
    </location>
</feature>
<feature type="transmembrane region" description="Helical" evidence="9">
    <location>
        <begin position="43"/>
        <end position="62"/>
    </location>
</feature>
<evidence type="ECO:0000256" key="3">
    <source>
        <dbReference type="ARBA" id="ARBA00022475"/>
    </source>
</evidence>
<keyword evidence="3" id="KW-1003">Cell membrane</keyword>
<dbReference type="PANTHER" id="PTHR11795:SF445">
    <property type="entry name" value="AMINO ACID ABC TRANSPORTER PERMEASE PROTEIN"/>
    <property type="match status" value="1"/>
</dbReference>
<evidence type="ECO:0000256" key="8">
    <source>
        <dbReference type="ARBA" id="ARBA00037998"/>
    </source>
</evidence>
<evidence type="ECO:0000256" key="1">
    <source>
        <dbReference type="ARBA" id="ARBA00004651"/>
    </source>
</evidence>
<protein>
    <submittedName>
        <fullName evidence="10">Branched-chain amino acid ABC transporter permease</fullName>
    </submittedName>
</protein>
<dbReference type="AlphaFoldDB" id="A0A537JI73"/>
<evidence type="ECO:0000256" key="9">
    <source>
        <dbReference type="SAM" id="Phobius"/>
    </source>
</evidence>
<sequence>MGLSLVFGVLKMLNVAHGELIMLGGYVGFWLFAIWGIDPFLSLAPSALALFLAGGLLYRLLFSRLLSVPEETKLKNSILIGFGLALVLQTLAIRAWTADERVISTSYAGAVLPIGGVVVPLARLGALAVAFLTLGGLHLFIHRTYPGKAIRAIAEDVDAAYLSGIPVPAVFLTAFGLGSALAGIAGTLVGMTDAVSPAIGLSWTLKALIVVVLGGLGSVFGTFVAGVALGVAEALSGFFLGNAYREVMGLALFLLVLALRPQGLFVRR</sequence>
<dbReference type="EMBL" id="VBAO01000107">
    <property type="protein sequence ID" value="TMI82816.1"/>
    <property type="molecule type" value="Genomic_DNA"/>
</dbReference>
<proteinExistence type="inferred from homology"/>
<dbReference type="GO" id="GO:0006865">
    <property type="term" value="P:amino acid transport"/>
    <property type="evidence" value="ECO:0007669"/>
    <property type="project" value="UniProtKB-KW"/>
</dbReference>